<dbReference type="EMBL" id="GL348721">
    <property type="protein sequence ID" value="EFH39419.1"/>
    <property type="molecule type" value="Genomic_DNA"/>
</dbReference>
<feature type="transmembrane region" description="Helical" evidence="2">
    <location>
        <begin position="231"/>
        <end position="253"/>
    </location>
</feature>
<dbReference type="Proteomes" id="UP000008694">
    <property type="component" value="Unassembled WGS sequence"/>
</dbReference>
<proteinExistence type="predicted"/>
<dbReference type="Gramene" id="fgenesh2_kg.9__40__AT4G05505.1">
    <property type="protein sequence ID" value="fgenesh2_kg.9__40__AT4G05505.1"/>
    <property type="gene ID" value="fgenesh2_kg.9__40__AT4G05505.1"/>
</dbReference>
<evidence type="ECO:0000313" key="3">
    <source>
        <dbReference type="EMBL" id="EFH39419.1"/>
    </source>
</evidence>
<sequence length="254" mass="28560">MKTRGGKGKRGRGSKIPPPPQNRPTSSQPVRVESKTLNRRPRGLPSQYEFTPANRQAPLQDSEQEPIAQPPTGPTIRDYPPPTQLFQSGEGSPRGSGSTPFRASGSTQPRSGGSRRFNGKPTISLQRRFNRKPPISLQRRFNRKPPILHLGRRQILHLEPLYHITALKLKTHMRKKMKMRKLRLIMKGNQLSLKIRLLLSMSCFSGQDVRSIQRSSLPHLSLKPIGKLSRLGLGLILSNVCVYLLSRLGVYMVS</sequence>
<reference evidence="4" key="1">
    <citation type="journal article" date="2011" name="Nat. Genet.">
        <title>The Arabidopsis lyrata genome sequence and the basis of rapid genome size change.</title>
        <authorList>
            <person name="Hu T.T."/>
            <person name="Pattyn P."/>
            <person name="Bakker E.G."/>
            <person name="Cao J."/>
            <person name="Cheng J.-F."/>
            <person name="Clark R.M."/>
            <person name="Fahlgren N."/>
            <person name="Fawcett J.A."/>
            <person name="Grimwood J."/>
            <person name="Gundlach H."/>
            <person name="Haberer G."/>
            <person name="Hollister J.D."/>
            <person name="Ossowski S."/>
            <person name="Ottilar R.P."/>
            <person name="Salamov A.A."/>
            <person name="Schneeberger K."/>
            <person name="Spannagl M."/>
            <person name="Wang X."/>
            <person name="Yang L."/>
            <person name="Nasrallah M.E."/>
            <person name="Bergelson J."/>
            <person name="Carrington J.C."/>
            <person name="Gaut B.S."/>
            <person name="Schmutz J."/>
            <person name="Mayer K.F.X."/>
            <person name="Van de Peer Y."/>
            <person name="Grigoriev I.V."/>
            <person name="Nordborg M."/>
            <person name="Weigel D."/>
            <person name="Guo Y.-L."/>
        </authorList>
    </citation>
    <scope>NUCLEOTIDE SEQUENCE [LARGE SCALE GENOMIC DNA]</scope>
    <source>
        <strain evidence="4">cv. MN47</strain>
    </source>
</reference>
<protein>
    <submittedName>
        <fullName evidence="3">Uncharacterized protein</fullName>
    </submittedName>
</protein>
<keyword evidence="2" id="KW-0472">Membrane</keyword>
<dbReference type="AlphaFoldDB" id="D7MVC1"/>
<name>D7MVC1_ARALL</name>
<dbReference type="HOGENOM" id="CLU_1095577_0_0_1"/>
<organism evidence="4">
    <name type="scientific">Arabidopsis lyrata subsp. lyrata</name>
    <name type="common">Lyre-leaved rock-cress</name>
    <dbReference type="NCBI Taxonomy" id="81972"/>
    <lineage>
        <taxon>Eukaryota</taxon>
        <taxon>Viridiplantae</taxon>
        <taxon>Streptophyta</taxon>
        <taxon>Embryophyta</taxon>
        <taxon>Tracheophyta</taxon>
        <taxon>Spermatophyta</taxon>
        <taxon>Magnoliopsida</taxon>
        <taxon>eudicotyledons</taxon>
        <taxon>Gunneridae</taxon>
        <taxon>Pentapetalae</taxon>
        <taxon>rosids</taxon>
        <taxon>malvids</taxon>
        <taxon>Brassicales</taxon>
        <taxon>Brassicaceae</taxon>
        <taxon>Camelineae</taxon>
        <taxon>Arabidopsis</taxon>
    </lineage>
</organism>
<feature type="compositionally biased region" description="Basic residues" evidence="1">
    <location>
        <begin position="1"/>
        <end position="13"/>
    </location>
</feature>
<accession>D7MVC1</accession>
<keyword evidence="4" id="KW-1185">Reference proteome</keyword>
<feature type="region of interest" description="Disordered" evidence="1">
    <location>
        <begin position="1"/>
        <end position="124"/>
    </location>
</feature>
<evidence type="ECO:0000313" key="4">
    <source>
        <dbReference type="Proteomes" id="UP000008694"/>
    </source>
</evidence>
<feature type="compositionally biased region" description="Polar residues" evidence="1">
    <location>
        <begin position="84"/>
        <end position="111"/>
    </location>
</feature>
<keyword evidence="2" id="KW-0812">Transmembrane</keyword>
<evidence type="ECO:0000256" key="1">
    <source>
        <dbReference type="SAM" id="MobiDB-lite"/>
    </source>
</evidence>
<gene>
    <name evidence="3" type="ORF">ARALYDRAFT_497075</name>
</gene>
<evidence type="ECO:0000256" key="2">
    <source>
        <dbReference type="SAM" id="Phobius"/>
    </source>
</evidence>
<feature type="compositionally biased region" description="Pro residues" evidence="1">
    <location>
        <begin position="68"/>
        <end position="83"/>
    </location>
</feature>
<keyword evidence="2" id="KW-1133">Transmembrane helix</keyword>